<protein>
    <recommendedName>
        <fullName evidence="5">Metallo-beta-lactamase domain-containing protein</fullName>
    </recommendedName>
</protein>
<evidence type="ECO:0000259" key="5">
    <source>
        <dbReference type="SMART" id="SM00849"/>
    </source>
</evidence>
<keyword evidence="2" id="KW-0479">Metal-binding</keyword>
<keyword evidence="7" id="KW-1185">Reference proteome</keyword>
<name>A0AAN9YMJ7_9PEZI</name>
<accession>A0AAN9YMJ7</accession>
<evidence type="ECO:0000256" key="1">
    <source>
        <dbReference type="ARBA" id="ARBA00007749"/>
    </source>
</evidence>
<evidence type="ECO:0000256" key="2">
    <source>
        <dbReference type="ARBA" id="ARBA00022723"/>
    </source>
</evidence>
<evidence type="ECO:0000313" key="7">
    <source>
        <dbReference type="Proteomes" id="UP001320245"/>
    </source>
</evidence>
<keyword evidence="4" id="KW-0862">Zinc</keyword>
<feature type="domain" description="Metallo-beta-lactamase" evidence="5">
    <location>
        <begin position="29"/>
        <end position="274"/>
    </location>
</feature>
<reference evidence="6 7" key="1">
    <citation type="journal article" date="2023" name="PLoS ONE">
        <title>Cytospora paraplurivora sp. nov. isolated from orchards with fruit tree decline syndrome in Ontario, Canada.</title>
        <authorList>
            <person name="Ilyukhin E."/>
            <person name="Nguyen H.D.T."/>
            <person name="Castle A.J."/>
            <person name="Ellouze W."/>
        </authorList>
    </citation>
    <scope>NUCLEOTIDE SEQUENCE [LARGE SCALE GENOMIC DNA]</scope>
    <source>
        <strain evidence="6 7">FDS-564</strain>
    </source>
</reference>
<dbReference type="InterPro" id="IPR051013">
    <property type="entry name" value="MBL_superfamily_lactonases"/>
</dbReference>
<dbReference type="InterPro" id="IPR001279">
    <property type="entry name" value="Metallo-B-lactamas"/>
</dbReference>
<dbReference type="GO" id="GO:0016787">
    <property type="term" value="F:hydrolase activity"/>
    <property type="evidence" value="ECO:0007669"/>
    <property type="project" value="UniProtKB-KW"/>
</dbReference>
<dbReference type="InterPro" id="IPR036866">
    <property type="entry name" value="RibonucZ/Hydroxyglut_hydro"/>
</dbReference>
<dbReference type="EMBL" id="JAJSPL020000003">
    <property type="protein sequence ID" value="KAK7748112.1"/>
    <property type="molecule type" value="Genomic_DNA"/>
</dbReference>
<dbReference type="Proteomes" id="UP001320245">
    <property type="component" value="Unassembled WGS sequence"/>
</dbReference>
<dbReference type="GO" id="GO:0046872">
    <property type="term" value="F:metal ion binding"/>
    <property type="evidence" value="ECO:0007669"/>
    <property type="project" value="UniProtKB-KW"/>
</dbReference>
<dbReference type="CDD" id="cd07730">
    <property type="entry name" value="metallo-hydrolase-like_MBL-fold"/>
    <property type="match status" value="1"/>
</dbReference>
<evidence type="ECO:0000313" key="6">
    <source>
        <dbReference type="EMBL" id="KAK7748112.1"/>
    </source>
</evidence>
<proteinExistence type="inferred from homology"/>
<comment type="similarity">
    <text evidence="1">Belongs to the metallo-beta-lactamase superfamily.</text>
</comment>
<keyword evidence="3" id="KW-0378">Hydrolase</keyword>
<evidence type="ECO:0000256" key="3">
    <source>
        <dbReference type="ARBA" id="ARBA00022801"/>
    </source>
</evidence>
<dbReference type="SMART" id="SM00849">
    <property type="entry name" value="Lactamase_B"/>
    <property type="match status" value="1"/>
</dbReference>
<dbReference type="PANTHER" id="PTHR42978">
    <property type="entry name" value="QUORUM-QUENCHING LACTONASE YTNP-RELATED-RELATED"/>
    <property type="match status" value="1"/>
</dbReference>
<gene>
    <name evidence="6" type="ORF">SLS53_001364</name>
</gene>
<dbReference type="Pfam" id="PF00753">
    <property type="entry name" value="Lactamase_B"/>
    <property type="match status" value="1"/>
</dbReference>
<comment type="caution">
    <text evidence="6">The sequence shown here is derived from an EMBL/GenBank/DDBJ whole genome shotgun (WGS) entry which is preliminary data.</text>
</comment>
<dbReference type="PANTHER" id="PTHR42978:SF5">
    <property type="entry name" value="METALLO-BETA-LACTAMASE DOMAIN-CONTAINING PROTEIN"/>
    <property type="match status" value="1"/>
</dbReference>
<dbReference type="SUPFAM" id="SSF56281">
    <property type="entry name" value="Metallo-hydrolase/oxidoreductase"/>
    <property type="match status" value="1"/>
</dbReference>
<evidence type="ECO:0000256" key="4">
    <source>
        <dbReference type="ARBA" id="ARBA00022833"/>
    </source>
</evidence>
<sequence>MADPSHFPRPLSPPGLDIPASSATVDVRVIDTFLVSHGNHHVLCDLGVRTGWENLPPKVVQLVKATTQVTGCDRDIASVLDDEAENYGLRIRSSDIEAIVWSHTHFDHTGDPSRFPPTTELVVGPGVRTAFWPGYPTDPDGSVLDSDAAGRVVREVSFAAVPETDGRALHIGRFDAFDYFGDGSFYLLDAPGHAPGHMCGLARTTADPPTFVLIGADACHHAGVLRPSSYLPLPRTAYSSGDDGPPGRMRCLSRRSSYAAGLVERPSRTVLPGDAWAGVPRP</sequence>
<dbReference type="Gene3D" id="3.60.15.10">
    <property type="entry name" value="Ribonuclease Z/Hydroxyacylglutathione hydrolase-like"/>
    <property type="match status" value="1"/>
</dbReference>
<organism evidence="6 7">
    <name type="scientific">Cytospora paraplurivora</name>
    <dbReference type="NCBI Taxonomy" id="2898453"/>
    <lineage>
        <taxon>Eukaryota</taxon>
        <taxon>Fungi</taxon>
        <taxon>Dikarya</taxon>
        <taxon>Ascomycota</taxon>
        <taxon>Pezizomycotina</taxon>
        <taxon>Sordariomycetes</taxon>
        <taxon>Sordariomycetidae</taxon>
        <taxon>Diaporthales</taxon>
        <taxon>Cytosporaceae</taxon>
        <taxon>Cytospora</taxon>
    </lineage>
</organism>
<dbReference type="AlphaFoldDB" id="A0AAN9YMJ7"/>